<comment type="caution">
    <text evidence="2">The sequence shown here is derived from an EMBL/GenBank/DDBJ whole genome shotgun (WGS) entry which is preliminary data.</text>
</comment>
<dbReference type="Proteomes" id="UP000034646">
    <property type="component" value="Unassembled WGS sequence"/>
</dbReference>
<evidence type="ECO:0000313" key="3">
    <source>
        <dbReference type="Proteomes" id="UP000034646"/>
    </source>
</evidence>
<gene>
    <name evidence="2" type="ORF">UV76_C0021G0001</name>
</gene>
<organism evidence="2 3">
    <name type="scientific">Candidatus Nomurabacteria bacterium GW2011_GWA2_43_15</name>
    <dbReference type="NCBI Taxonomy" id="1618738"/>
    <lineage>
        <taxon>Bacteria</taxon>
        <taxon>Candidatus Nomuraibacteriota</taxon>
    </lineage>
</organism>
<feature type="compositionally biased region" description="Polar residues" evidence="1">
    <location>
        <begin position="1"/>
        <end position="15"/>
    </location>
</feature>
<dbReference type="EMBL" id="LCFS01000021">
    <property type="protein sequence ID" value="KKS99359.1"/>
    <property type="molecule type" value="Genomic_DNA"/>
</dbReference>
<sequence>MPDDQNTAQNPTPEENSIPPS</sequence>
<dbReference type="AlphaFoldDB" id="A0A0G1DNY6"/>
<evidence type="ECO:0000256" key="1">
    <source>
        <dbReference type="SAM" id="MobiDB-lite"/>
    </source>
</evidence>
<feature type="region of interest" description="Disordered" evidence="1">
    <location>
        <begin position="1"/>
        <end position="21"/>
    </location>
</feature>
<name>A0A0G1DNY6_9BACT</name>
<feature type="non-terminal residue" evidence="2">
    <location>
        <position position="21"/>
    </location>
</feature>
<proteinExistence type="predicted"/>
<dbReference type="STRING" id="1618738.UV76_C0021G0001"/>
<accession>A0A0G1DNY6</accession>
<protein>
    <submittedName>
        <fullName evidence="2">Uncharacterized protein</fullName>
    </submittedName>
</protein>
<evidence type="ECO:0000313" key="2">
    <source>
        <dbReference type="EMBL" id="KKS99359.1"/>
    </source>
</evidence>
<reference evidence="2 3" key="1">
    <citation type="journal article" date="2015" name="Nature">
        <title>rRNA introns, odd ribosomes, and small enigmatic genomes across a large radiation of phyla.</title>
        <authorList>
            <person name="Brown C.T."/>
            <person name="Hug L.A."/>
            <person name="Thomas B.C."/>
            <person name="Sharon I."/>
            <person name="Castelle C.J."/>
            <person name="Singh A."/>
            <person name="Wilkins M.J."/>
            <person name="Williams K.H."/>
            <person name="Banfield J.F."/>
        </authorList>
    </citation>
    <scope>NUCLEOTIDE SEQUENCE [LARGE SCALE GENOMIC DNA]</scope>
</reference>